<feature type="transmembrane region" description="Helical" evidence="8">
    <location>
        <begin position="88"/>
        <end position="110"/>
    </location>
</feature>
<keyword evidence="4 8" id="KW-1133">Transmembrane helix</keyword>
<dbReference type="PANTHER" id="PTHR45755">
    <property type="match status" value="1"/>
</dbReference>
<dbReference type="GO" id="GO:0006882">
    <property type="term" value="P:intracellular zinc ion homeostasis"/>
    <property type="evidence" value="ECO:0007669"/>
    <property type="project" value="InterPro"/>
</dbReference>
<dbReference type="SUPFAM" id="SSF161111">
    <property type="entry name" value="Cation efflux protein transmembrane domain-like"/>
    <property type="match status" value="1"/>
</dbReference>
<feature type="region of interest" description="Disordered" evidence="7">
    <location>
        <begin position="153"/>
        <end position="212"/>
    </location>
</feature>
<name>A0AA97BDI8_9CYAN</name>
<dbReference type="GO" id="GO:0016020">
    <property type="term" value="C:membrane"/>
    <property type="evidence" value="ECO:0007669"/>
    <property type="project" value="UniProtKB-SubCell"/>
</dbReference>
<dbReference type="InterPro" id="IPR027469">
    <property type="entry name" value="Cation_efflux_TMD_sf"/>
</dbReference>
<accession>A0AA97BDI8</accession>
<evidence type="ECO:0000259" key="9">
    <source>
        <dbReference type="Pfam" id="PF01545"/>
    </source>
</evidence>
<dbReference type="KEGG" id="tog:HNI00_15675"/>
<evidence type="ECO:0000256" key="4">
    <source>
        <dbReference type="ARBA" id="ARBA00022989"/>
    </source>
</evidence>
<dbReference type="Gene3D" id="1.20.1510.10">
    <property type="entry name" value="Cation efflux protein transmembrane domain"/>
    <property type="match status" value="1"/>
</dbReference>
<evidence type="ECO:0000256" key="6">
    <source>
        <dbReference type="ARBA" id="ARBA00023136"/>
    </source>
</evidence>
<keyword evidence="3 8" id="KW-0812">Transmembrane</keyword>
<dbReference type="InterPro" id="IPR002524">
    <property type="entry name" value="Cation_efflux"/>
</dbReference>
<feature type="transmembrane region" description="Helical" evidence="8">
    <location>
        <begin position="220"/>
        <end position="240"/>
    </location>
</feature>
<dbReference type="InterPro" id="IPR058533">
    <property type="entry name" value="Cation_efflux_TM"/>
</dbReference>
<dbReference type="InterPro" id="IPR045316">
    <property type="entry name" value="Msc2-like"/>
</dbReference>
<comment type="subcellular location">
    <subcellularLocation>
        <location evidence="1">Membrane</location>
        <topology evidence="1">Multi-pass membrane protein</topology>
    </subcellularLocation>
</comment>
<sequence>MHIHTLEPWQHPHDFLIRQDRAERKTQIVLVLTAVTMVAEIAAGTLFGSMSLLADGWHMATHVAAFGITVFAYQYARKQANNPQYTFGTGKVSVLGGFTSAIALAVVALLMAIESGYRLFQPQQIQFNEALWVALLGLGVNLVSALLLQDSHDHSHSHSHDHSHSHSHDHSHSHSHDHSHSHSHDHSHSHSHDPVAPSHQPHLPHETAHSSHTDHNLRAAYVHVLADALTSTLAIAALLAGKLGGWTWLDPIMGVVGAVVIARWANSLIRETGAILLDGATDRTVRLDLISAIEADADNRVVDLHVWNVSPVHLAATVALVTHDPQPPEHYKNLLKHIPALSHVIVEVNPCQGEVCMSLSSKAP</sequence>
<feature type="transmembrane region" description="Helical" evidence="8">
    <location>
        <begin position="56"/>
        <end position="76"/>
    </location>
</feature>
<feature type="transmembrane region" description="Helical" evidence="8">
    <location>
        <begin position="130"/>
        <end position="148"/>
    </location>
</feature>
<feature type="compositionally biased region" description="Basic and acidic residues" evidence="7">
    <location>
        <begin position="203"/>
        <end position="212"/>
    </location>
</feature>
<evidence type="ECO:0000256" key="3">
    <source>
        <dbReference type="ARBA" id="ARBA00022692"/>
    </source>
</evidence>
<dbReference type="AlphaFoldDB" id="A0AA97BDI8"/>
<evidence type="ECO:0000256" key="1">
    <source>
        <dbReference type="ARBA" id="ARBA00004141"/>
    </source>
</evidence>
<dbReference type="PANTHER" id="PTHR45755:SF4">
    <property type="entry name" value="ZINC TRANSPORTER 7"/>
    <property type="match status" value="1"/>
</dbReference>
<dbReference type="NCBIfam" id="TIGR01297">
    <property type="entry name" value="CDF"/>
    <property type="match status" value="1"/>
</dbReference>
<protein>
    <submittedName>
        <fullName evidence="10">Cation transporter</fullName>
    </submittedName>
</protein>
<evidence type="ECO:0000256" key="8">
    <source>
        <dbReference type="SAM" id="Phobius"/>
    </source>
</evidence>
<evidence type="ECO:0000256" key="5">
    <source>
        <dbReference type="ARBA" id="ARBA00023065"/>
    </source>
</evidence>
<evidence type="ECO:0000256" key="2">
    <source>
        <dbReference type="ARBA" id="ARBA00022448"/>
    </source>
</evidence>
<feature type="transmembrane region" description="Helical" evidence="8">
    <location>
        <begin position="246"/>
        <end position="265"/>
    </location>
</feature>
<dbReference type="EMBL" id="CP053540">
    <property type="protein sequence ID" value="WOB44424.1"/>
    <property type="molecule type" value="Genomic_DNA"/>
</dbReference>
<evidence type="ECO:0000313" key="10">
    <source>
        <dbReference type="EMBL" id="WOB44424.1"/>
    </source>
</evidence>
<feature type="domain" description="Cation efflux protein transmembrane" evidence="9">
    <location>
        <begin position="28"/>
        <end position="277"/>
    </location>
</feature>
<reference evidence="10" key="1">
    <citation type="submission" date="2020-05" db="EMBL/GenBank/DDBJ databases">
        <authorList>
            <person name="Zhu T."/>
            <person name="Keshari N."/>
            <person name="Lu X."/>
        </authorList>
    </citation>
    <scope>NUCLEOTIDE SEQUENCE</scope>
    <source>
        <strain evidence="10">NK1-22</strain>
    </source>
</reference>
<keyword evidence="6 8" id="KW-0472">Membrane</keyword>
<dbReference type="GO" id="GO:0005385">
    <property type="term" value="F:zinc ion transmembrane transporter activity"/>
    <property type="evidence" value="ECO:0007669"/>
    <property type="project" value="InterPro"/>
</dbReference>
<keyword evidence="5" id="KW-0406">Ion transport</keyword>
<evidence type="ECO:0000256" key="7">
    <source>
        <dbReference type="SAM" id="MobiDB-lite"/>
    </source>
</evidence>
<proteinExistence type="predicted"/>
<dbReference type="RefSeq" id="WP_316787513.1">
    <property type="nucleotide sequence ID" value="NZ_CP053540.1"/>
</dbReference>
<dbReference type="Pfam" id="PF01545">
    <property type="entry name" value="Cation_efflux"/>
    <property type="match status" value="1"/>
</dbReference>
<organism evidence="10">
    <name type="scientific">Thermoleptolyngbya oregonensis NK1-22</name>
    <dbReference type="NCBI Taxonomy" id="2547457"/>
    <lineage>
        <taxon>Bacteria</taxon>
        <taxon>Bacillati</taxon>
        <taxon>Cyanobacteriota</taxon>
        <taxon>Cyanophyceae</taxon>
        <taxon>Oculatellales</taxon>
        <taxon>Oculatellaceae</taxon>
        <taxon>Thermoleptolyngbya</taxon>
    </lineage>
</organism>
<gene>
    <name evidence="10" type="ORF">HNI00_15675</name>
</gene>
<feature type="transmembrane region" description="Helical" evidence="8">
    <location>
        <begin position="28"/>
        <end position="50"/>
    </location>
</feature>
<feature type="compositionally biased region" description="Basic and acidic residues" evidence="7">
    <location>
        <begin position="153"/>
        <end position="193"/>
    </location>
</feature>
<keyword evidence="2" id="KW-0813">Transport</keyword>